<name>A0ABQ6BXS3_9NEIS</name>
<comment type="caution">
    <text evidence="3">The sequence shown here is derived from an EMBL/GenBank/DDBJ whole genome shotgun (WGS) entry which is preliminary data.</text>
</comment>
<keyword evidence="4" id="KW-1185">Reference proteome</keyword>
<evidence type="ECO:0000313" key="4">
    <source>
        <dbReference type="Proteomes" id="UP001156836"/>
    </source>
</evidence>
<dbReference type="Pfam" id="PF09458">
    <property type="entry name" value="H_lectin"/>
    <property type="match status" value="1"/>
</dbReference>
<dbReference type="InterPro" id="IPR037221">
    <property type="entry name" value="H-type_lectin_dom_sf"/>
</dbReference>
<reference evidence="4" key="1">
    <citation type="journal article" date="2019" name="Int. J. Syst. Evol. Microbiol.">
        <title>The Global Catalogue of Microorganisms (GCM) 10K type strain sequencing project: providing services to taxonomists for standard genome sequencing and annotation.</title>
        <authorList>
            <consortium name="The Broad Institute Genomics Platform"/>
            <consortium name="The Broad Institute Genome Sequencing Center for Infectious Disease"/>
            <person name="Wu L."/>
            <person name="Ma J."/>
        </authorList>
    </citation>
    <scope>NUCLEOTIDE SEQUENCE [LARGE SCALE GENOMIC DNA]</scope>
    <source>
        <strain evidence="4">NBRC 104970</strain>
    </source>
</reference>
<dbReference type="SUPFAM" id="SSF141086">
    <property type="entry name" value="Agglutinin HPA-like"/>
    <property type="match status" value="1"/>
</dbReference>
<organism evidence="3 4">
    <name type="scientific">Chitiniphilus shinanonensis</name>
    <dbReference type="NCBI Taxonomy" id="553088"/>
    <lineage>
        <taxon>Bacteria</taxon>
        <taxon>Pseudomonadati</taxon>
        <taxon>Pseudomonadota</taxon>
        <taxon>Betaproteobacteria</taxon>
        <taxon>Neisseriales</taxon>
        <taxon>Chitinibacteraceae</taxon>
        <taxon>Chitiniphilus</taxon>
    </lineage>
</organism>
<dbReference type="Proteomes" id="UP001156836">
    <property type="component" value="Unassembled WGS sequence"/>
</dbReference>
<evidence type="ECO:0000256" key="1">
    <source>
        <dbReference type="SAM" id="MobiDB-lite"/>
    </source>
</evidence>
<dbReference type="EMBL" id="BSOZ01000103">
    <property type="protein sequence ID" value="GLS06197.1"/>
    <property type="molecule type" value="Genomic_DNA"/>
</dbReference>
<dbReference type="InterPro" id="IPR019019">
    <property type="entry name" value="H-type_lectin_domain"/>
</dbReference>
<dbReference type="Gene3D" id="2.60.40.2080">
    <property type="match status" value="1"/>
</dbReference>
<evidence type="ECO:0000259" key="2">
    <source>
        <dbReference type="Pfam" id="PF09458"/>
    </source>
</evidence>
<feature type="domain" description="H-type lectin" evidence="2">
    <location>
        <begin position="279"/>
        <end position="336"/>
    </location>
</feature>
<sequence>MAETRKILSRTTAEAPGDATELKATAARGTPEPYVRKSAGDIIRADDWNTAQVLARADLIGHDHTELGQAIPREAIRAGAIDGSRIDPDAVIAARALALKDSLKIGARDVIADLDRAFSALEQSRAALDKTNGDLARTATTVGTLNSQLAQTPQQTLSQAGLVVSGDPARDARNLLVDGDLQLKSGHKFHATGRLHISGDEILYLLNKSGVIIGKEWGGNGKLDVQGELIAQGNLTARGGLTFGDGSRQNSAMLVQGGTWDCGEIKNGTAERTIGLSGFTQPPTVLVSMAVLDSSKSANLRIRCWADTVSAGSFRLVAQSWGDTYIYAIGGTWIAFGR</sequence>
<protein>
    <recommendedName>
        <fullName evidence="2">H-type lectin domain-containing protein</fullName>
    </recommendedName>
</protein>
<evidence type="ECO:0000313" key="3">
    <source>
        <dbReference type="EMBL" id="GLS06197.1"/>
    </source>
</evidence>
<feature type="region of interest" description="Disordered" evidence="1">
    <location>
        <begin position="1"/>
        <end position="20"/>
    </location>
</feature>
<accession>A0ABQ6BXS3</accession>
<gene>
    <name evidence="3" type="ORF">GCM10007860_33670</name>
</gene>
<proteinExistence type="predicted"/>
<dbReference type="RefSeq" id="WP_018747304.1">
    <property type="nucleotide sequence ID" value="NZ_BSOZ01000103.1"/>
</dbReference>